<organism evidence="1 2">
    <name type="scientific">Oceanobacillus zhaokaii</name>
    <dbReference type="NCBI Taxonomy" id="2052660"/>
    <lineage>
        <taxon>Bacteria</taxon>
        <taxon>Bacillati</taxon>
        <taxon>Bacillota</taxon>
        <taxon>Bacilli</taxon>
        <taxon>Bacillales</taxon>
        <taxon>Bacillaceae</taxon>
        <taxon>Oceanobacillus</taxon>
    </lineage>
</organism>
<keyword evidence="1" id="KW-0282">Flagellum</keyword>
<sequence>MEIDNIVNGANHSTAEFSVQHNKASEDYTTKLKSKDIDQEDLVIDKQDIEQKIASFNEFLQPVRTNLKFELHEKLDRYYVSVVDSVTHEVIKEIPPKKMLDMYAELADFMGFLVDKRI</sequence>
<dbReference type="Proteomes" id="UP000253908">
    <property type="component" value="Chromosome"/>
</dbReference>
<dbReference type="PANTHER" id="PTHR37166">
    <property type="entry name" value="PROTEIN FLAG"/>
    <property type="match status" value="1"/>
</dbReference>
<name>A0A345PJ34_9BACI</name>
<dbReference type="KEGG" id="ocn:CUC15_14235"/>
<keyword evidence="1" id="KW-0966">Cell projection</keyword>
<dbReference type="OrthoDB" id="9799867at2"/>
<dbReference type="NCBIfam" id="NF005834">
    <property type="entry name" value="PRK07738.1"/>
    <property type="match status" value="1"/>
</dbReference>
<keyword evidence="2" id="KW-1185">Reference proteome</keyword>
<accession>A0A345PJ34</accession>
<keyword evidence="1" id="KW-0969">Cilium</keyword>
<dbReference type="Pfam" id="PF03646">
    <property type="entry name" value="FlaG"/>
    <property type="match status" value="1"/>
</dbReference>
<evidence type="ECO:0000313" key="2">
    <source>
        <dbReference type="Proteomes" id="UP000253908"/>
    </source>
</evidence>
<gene>
    <name evidence="1" type="ORF">CUC15_14235</name>
</gene>
<dbReference type="InterPro" id="IPR035924">
    <property type="entry name" value="FlaG-like_sf"/>
</dbReference>
<dbReference type="PANTHER" id="PTHR37166:SF1">
    <property type="entry name" value="PROTEIN FLAG"/>
    <property type="match status" value="1"/>
</dbReference>
<proteinExistence type="predicted"/>
<dbReference type="InterPro" id="IPR005186">
    <property type="entry name" value="FlaG"/>
</dbReference>
<reference evidence="2" key="1">
    <citation type="submission" date="2017-11" db="EMBL/GenBank/DDBJ databases">
        <authorList>
            <person name="Zhu W."/>
        </authorList>
    </citation>
    <scope>NUCLEOTIDE SEQUENCE [LARGE SCALE GENOMIC DNA]</scope>
    <source>
        <strain evidence="2">160</strain>
    </source>
</reference>
<dbReference type="AlphaFoldDB" id="A0A345PJ34"/>
<evidence type="ECO:0000313" key="1">
    <source>
        <dbReference type="EMBL" id="AXI10014.1"/>
    </source>
</evidence>
<dbReference type="SUPFAM" id="SSF160214">
    <property type="entry name" value="FlaG-like"/>
    <property type="match status" value="1"/>
</dbReference>
<protein>
    <submittedName>
        <fullName evidence="1">Flagellar biosynthesis protein FlaG</fullName>
    </submittedName>
</protein>
<dbReference type="RefSeq" id="WP_114917301.1">
    <property type="nucleotide sequence ID" value="NZ_CP024848.1"/>
</dbReference>
<dbReference type="EMBL" id="CP024848">
    <property type="protein sequence ID" value="AXI10014.1"/>
    <property type="molecule type" value="Genomic_DNA"/>
</dbReference>
<dbReference type="Gene3D" id="3.30.160.170">
    <property type="entry name" value="FlaG-like"/>
    <property type="match status" value="1"/>
</dbReference>